<dbReference type="EMBL" id="CP036269">
    <property type="protein sequence ID" value="QDT42919.1"/>
    <property type="molecule type" value="Genomic_DNA"/>
</dbReference>
<sequence>MIHNWCHTGLRACLLITILGAGNFVRADWIELVNGHKIQGDVLKESNNHLLVDIGIEVLRIPVDQIRSRSKSDKLSDVKKTISQSKDKLYSVAELPVKSIKELARIYGEAVTLVQTPSGLGSGFIINDRGYCVTNYHVVEKETRIAVTIFHRTANGEFQRRQIKDVEIVALNPFFDLALLRIPRQKDISFRTVYLAENDQQREGEEVFAIGNPLGLERSVSRGIVSTRNRNMQGIVYIQTTTQINPGNSGGPLFNSRGEVIGVTNMKLILGEGLGFAIPITYVKHFLDNRDAFAFDKTSPNTGYRYFDAPRRKTVNSEK</sequence>
<dbReference type="AlphaFoldDB" id="A0A517RGB6"/>
<reference evidence="3 4" key="1">
    <citation type="submission" date="2019-02" db="EMBL/GenBank/DDBJ databases">
        <title>Deep-cultivation of Planctomycetes and their phenomic and genomic characterization uncovers novel biology.</title>
        <authorList>
            <person name="Wiegand S."/>
            <person name="Jogler M."/>
            <person name="Boedeker C."/>
            <person name="Pinto D."/>
            <person name="Vollmers J."/>
            <person name="Rivas-Marin E."/>
            <person name="Kohn T."/>
            <person name="Peeters S.H."/>
            <person name="Heuer A."/>
            <person name="Rast P."/>
            <person name="Oberbeckmann S."/>
            <person name="Bunk B."/>
            <person name="Jeske O."/>
            <person name="Meyerdierks A."/>
            <person name="Storesund J.E."/>
            <person name="Kallscheuer N."/>
            <person name="Luecker S."/>
            <person name="Lage O.M."/>
            <person name="Pohl T."/>
            <person name="Merkel B.J."/>
            <person name="Hornburger P."/>
            <person name="Mueller R.-W."/>
            <person name="Bruemmer F."/>
            <person name="Labrenz M."/>
            <person name="Spormann A.M."/>
            <person name="Op den Camp H."/>
            <person name="Overmann J."/>
            <person name="Amann R."/>
            <person name="Jetten M.S.M."/>
            <person name="Mascher T."/>
            <person name="Medema M.H."/>
            <person name="Devos D.P."/>
            <person name="Kaster A.-K."/>
            <person name="Ovreas L."/>
            <person name="Rohde M."/>
            <person name="Galperin M.Y."/>
            <person name="Jogler C."/>
        </authorList>
    </citation>
    <scope>NUCLEOTIDE SEQUENCE [LARGE SCALE GENOMIC DNA]</scope>
    <source>
        <strain evidence="3 4">Pan241w</strain>
    </source>
</reference>
<keyword evidence="1 3" id="KW-0645">Protease</keyword>
<dbReference type="OrthoDB" id="248175at2"/>
<dbReference type="GO" id="GO:0004252">
    <property type="term" value="F:serine-type endopeptidase activity"/>
    <property type="evidence" value="ECO:0007669"/>
    <property type="project" value="InterPro"/>
</dbReference>
<protein>
    <submittedName>
        <fullName evidence="3">Serine protease HhoB</fullName>
    </submittedName>
</protein>
<keyword evidence="2" id="KW-0378">Hydrolase</keyword>
<dbReference type="Proteomes" id="UP000317171">
    <property type="component" value="Chromosome"/>
</dbReference>
<dbReference type="RefSeq" id="WP_145216925.1">
    <property type="nucleotide sequence ID" value="NZ_CP036269.1"/>
</dbReference>
<name>A0A517RGB6_9PLAN</name>
<proteinExistence type="predicted"/>
<dbReference type="Gene3D" id="2.40.10.120">
    <property type="match status" value="1"/>
</dbReference>
<keyword evidence="4" id="KW-1185">Reference proteome</keyword>
<evidence type="ECO:0000256" key="2">
    <source>
        <dbReference type="ARBA" id="ARBA00022801"/>
    </source>
</evidence>
<accession>A0A517RGB6</accession>
<dbReference type="PANTHER" id="PTHR43343">
    <property type="entry name" value="PEPTIDASE S12"/>
    <property type="match status" value="1"/>
</dbReference>
<evidence type="ECO:0000256" key="1">
    <source>
        <dbReference type="ARBA" id="ARBA00022670"/>
    </source>
</evidence>
<dbReference type="SUPFAM" id="SSF50494">
    <property type="entry name" value="Trypsin-like serine proteases"/>
    <property type="match status" value="1"/>
</dbReference>
<dbReference type="KEGG" id="gaz:Pan241w_30140"/>
<dbReference type="InterPro" id="IPR051201">
    <property type="entry name" value="Chloro_Bact_Ser_Proteases"/>
</dbReference>
<dbReference type="InterPro" id="IPR009003">
    <property type="entry name" value="Peptidase_S1_PA"/>
</dbReference>
<dbReference type="Pfam" id="PF13365">
    <property type="entry name" value="Trypsin_2"/>
    <property type="match status" value="1"/>
</dbReference>
<gene>
    <name evidence="3" type="primary">hhoB_2</name>
    <name evidence="3" type="ORF">Pan241w_30140</name>
</gene>
<dbReference type="InterPro" id="IPR001940">
    <property type="entry name" value="Peptidase_S1C"/>
</dbReference>
<evidence type="ECO:0000313" key="3">
    <source>
        <dbReference type="EMBL" id="QDT42919.1"/>
    </source>
</evidence>
<evidence type="ECO:0000313" key="4">
    <source>
        <dbReference type="Proteomes" id="UP000317171"/>
    </source>
</evidence>
<dbReference type="GO" id="GO:0006508">
    <property type="term" value="P:proteolysis"/>
    <property type="evidence" value="ECO:0007669"/>
    <property type="project" value="UniProtKB-KW"/>
</dbReference>
<dbReference type="PANTHER" id="PTHR43343:SF3">
    <property type="entry name" value="PROTEASE DO-LIKE 8, CHLOROPLASTIC"/>
    <property type="match status" value="1"/>
</dbReference>
<organism evidence="3 4">
    <name type="scientific">Gimesia alba</name>
    <dbReference type="NCBI Taxonomy" id="2527973"/>
    <lineage>
        <taxon>Bacteria</taxon>
        <taxon>Pseudomonadati</taxon>
        <taxon>Planctomycetota</taxon>
        <taxon>Planctomycetia</taxon>
        <taxon>Planctomycetales</taxon>
        <taxon>Planctomycetaceae</taxon>
        <taxon>Gimesia</taxon>
    </lineage>
</organism>
<dbReference type="PRINTS" id="PR00834">
    <property type="entry name" value="PROTEASES2C"/>
</dbReference>